<accession>A0A517L1Z2</accession>
<feature type="region of interest" description="Disordered" evidence="2">
    <location>
        <begin position="716"/>
        <end position="735"/>
    </location>
</feature>
<evidence type="ECO:0000313" key="4">
    <source>
        <dbReference type="Proteomes" id="UP000316270"/>
    </source>
</evidence>
<feature type="compositionally biased region" description="Basic and acidic residues" evidence="2">
    <location>
        <begin position="1"/>
        <end position="12"/>
    </location>
</feature>
<feature type="compositionally biased region" description="Polar residues" evidence="2">
    <location>
        <begin position="96"/>
        <end position="105"/>
    </location>
</feature>
<dbReference type="EMBL" id="CP042187">
    <property type="protein sequence ID" value="QDS69643.1"/>
    <property type="molecule type" value="Genomic_DNA"/>
</dbReference>
<sequence>MQVVQHNEEDRWQQFSGRITDDGSPSCPSNIQNGDVARYFVPRHVNGGLSSSDSQEFPSEPMPEPDRYDPPMATVPIMHPQGGLQESHSEPDNHETPIQSPNHQQSFSVSDDASLESSSFQPDVEITNMTTLVNDIGQFVQALDEVTALRVASQQKRKALSRARQNVAKADEALATIVRKSRAEPTVLDGYDIFTLSDDSLQARDELGPLEDDFDTIEYQLVPKEDELKEKGEDIKRHWKLLNVEMDSSSKVASTHSLYSQDDRAAICPKTQTSDLPAPGGDMRLNQESLLRLSRFPEGKGYTQKAYVTTKSEPLIQQYAPDLSFESPWTARGSRWSPISYEDDYLRPKSVKDEDIPDVEKPSTDDGDKGKELLLGNELARLRQELLTYRARVQNELSVLAQVRESATEAQENVIEAINKALDRGTLAEDHSSILVLQAEVLRLNRDLHDQSEHLQALQRRLSTLDYQFGVKEEELYGKTARIDSSIQYDPPGNIASSSTTTSTDDDAPTLVRAYYDCIGSMDAAWHTLQEVEDYHRNEHNRRQQNISSSQSHLLSEEQFVREFFDDRAKVVKRYLRAEAEAKKFRQQCLEQKYRVDDRDLAVTPLGTYVTAKPLELLLFPPSDPQEHLLGWLEEVLRERSAATYRFPSSTSHDPFTELGQEVHPEMDFHVSNDSPPAPGTKGDLSGSSRRLSSSPMDAYWPGEKSLERRYSYPNFGNKECSATLNPDFSSRSTR</sequence>
<organism evidence="3 4">
    <name type="scientific">Venturia effusa</name>
    <dbReference type="NCBI Taxonomy" id="50376"/>
    <lineage>
        <taxon>Eukaryota</taxon>
        <taxon>Fungi</taxon>
        <taxon>Dikarya</taxon>
        <taxon>Ascomycota</taxon>
        <taxon>Pezizomycotina</taxon>
        <taxon>Dothideomycetes</taxon>
        <taxon>Pleosporomycetidae</taxon>
        <taxon>Venturiales</taxon>
        <taxon>Venturiaceae</taxon>
        <taxon>Venturia</taxon>
    </lineage>
</organism>
<dbReference type="OrthoDB" id="3553547at2759"/>
<gene>
    <name evidence="3" type="ORF">FKW77_009144</name>
</gene>
<feature type="compositionally biased region" description="Low complexity" evidence="2">
    <location>
        <begin position="106"/>
        <end position="119"/>
    </location>
</feature>
<feature type="coiled-coil region" evidence="1">
    <location>
        <begin position="400"/>
        <end position="461"/>
    </location>
</feature>
<feature type="compositionally biased region" description="Low complexity" evidence="2">
    <location>
        <begin position="685"/>
        <end position="695"/>
    </location>
</feature>
<evidence type="ECO:0000256" key="2">
    <source>
        <dbReference type="SAM" id="MobiDB-lite"/>
    </source>
</evidence>
<protein>
    <submittedName>
        <fullName evidence="3">Uncharacterized protein</fullName>
    </submittedName>
</protein>
<keyword evidence="1" id="KW-0175">Coiled coil</keyword>
<name>A0A517L1Z2_9PEZI</name>
<dbReference type="Proteomes" id="UP000316270">
    <property type="component" value="Chromosome 3"/>
</dbReference>
<dbReference type="STRING" id="50376.A0A517L1Z2"/>
<feature type="compositionally biased region" description="Polar residues" evidence="2">
    <location>
        <begin position="48"/>
        <end position="57"/>
    </location>
</feature>
<dbReference type="AlphaFoldDB" id="A0A517L1Z2"/>
<feature type="region of interest" description="Disordered" evidence="2">
    <location>
        <begin position="667"/>
        <end position="701"/>
    </location>
</feature>
<feature type="region of interest" description="Disordered" evidence="2">
    <location>
        <begin position="351"/>
        <end position="371"/>
    </location>
</feature>
<feature type="region of interest" description="Disordered" evidence="2">
    <location>
        <begin position="1"/>
        <end position="119"/>
    </location>
</feature>
<proteinExistence type="predicted"/>
<evidence type="ECO:0000256" key="1">
    <source>
        <dbReference type="SAM" id="Coils"/>
    </source>
</evidence>
<reference evidence="3 4" key="1">
    <citation type="submission" date="2019-07" db="EMBL/GenBank/DDBJ databases">
        <title>Finished genome of Venturia effusa.</title>
        <authorList>
            <person name="Young C.A."/>
            <person name="Cox M.P."/>
            <person name="Ganley A.R.D."/>
            <person name="David W.J."/>
        </authorList>
    </citation>
    <scope>NUCLEOTIDE SEQUENCE [LARGE SCALE GENOMIC DNA]</scope>
    <source>
        <strain evidence="4">albino</strain>
    </source>
</reference>
<keyword evidence="4" id="KW-1185">Reference proteome</keyword>
<evidence type="ECO:0000313" key="3">
    <source>
        <dbReference type="EMBL" id="QDS69643.1"/>
    </source>
</evidence>
<feature type="compositionally biased region" description="Polar residues" evidence="2">
    <location>
        <begin position="721"/>
        <end position="735"/>
    </location>
</feature>